<feature type="chain" id="PRO_5016753166" description="S-layer family protein" evidence="1">
    <location>
        <begin position="23"/>
        <end position="216"/>
    </location>
</feature>
<evidence type="ECO:0000313" key="3">
    <source>
        <dbReference type="Proteomes" id="UP000255326"/>
    </source>
</evidence>
<keyword evidence="1" id="KW-0732">Signal</keyword>
<evidence type="ECO:0000256" key="1">
    <source>
        <dbReference type="SAM" id="SignalP"/>
    </source>
</evidence>
<dbReference type="RefSeq" id="WP_114744957.1">
    <property type="nucleotide sequence ID" value="NZ_QQAY01000003.1"/>
</dbReference>
<dbReference type="AlphaFoldDB" id="A0A370GL33"/>
<gene>
    <name evidence="2" type="ORF">DFR59_103133</name>
</gene>
<proteinExistence type="predicted"/>
<organism evidence="2 3">
    <name type="scientific">Falsibacillus pallidus</name>
    <dbReference type="NCBI Taxonomy" id="493781"/>
    <lineage>
        <taxon>Bacteria</taxon>
        <taxon>Bacillati</taxon>
        <taxon>Bacillota</taxon>
        <taxon>Bacilli</taxon>
        <taxon>Bacillales</taxon>
        <taxon>Bacillaceae</taxon>
        <taxon>Falsibacillus</taxon>
    </lineage>
</organism>
<dbReference type="EMBL" id="QQAY01000003">
    <property type="protein sequence ID" value="RDI44070.1"/>
    <property type="molecule type" value="Genomic_DNA"/>
</dbReference>
<reference evidence="2 3" key="1">
    <citation type="submission" date="2018-07" db="EMBL/GenBank/DDBJ databases">
        <title>Genomic Encyclopedia of Type Strains, Phase IV (KMG-IV): sequencing the most valuable type-strain genomes for metagenomic binning, comparative biology and taxonomic classification.</title>
        <authorList>
            <person name="Goeker M."/>
        </authorList>
    </citation>
    <scope>NUCLEOTIDE SEQUENCE [LARGE SCALE GENOMIC DNA]</scope>
    <source>
        <strain evidence="2 3">DSM 25281</strain>
    </source>
</reference>
<keyword evidence="3" id="KW-1185">Reference proteome</keyword>
<comment type="caution">
    <text evidence="2">The sequence shown here is derived from an EMBL/GenBank/DDBJ whole genome shotgun (WGS) entry which is preliminary data.</text>
</comment>
<sequence>MKSKLIGTLIVGGLLFTGVAYAKDINMKTVPKNVEVKAPQPPKIVNDKDWKNVTKLDLSMKYDFNTSVEGFVADNSAAYAKEATDDMKEMKITKDKYYYYVSRAYATRNGLDIMKVKGVALNKDFDNMRSLADIIINEQDKRMKDIPKKADHKDINVVIKYRRDASDREIKAIEYMKELTYDLDAAINGWKKPKYGFSYQADGDKIKEIEAFIEGE</sequence>
<protein>
    <recommendedName>
        <fullName evidence="4">S-layer family protein</fullName>
    </recommendedName>
</protein>
<feature type="signal peptide" evidence="1">
    <location>
        <begin position="1"/>
        <end position="22"/>
    </location>
</feature>
<dbReference type="Proteomes" id="UP000255326">
    <property type="component" value="Unassembled WGS sequence"/>
</dbReference>
<dbReference type="OrthoDB" id="2874822at2"/>
<name>A0A370GL33_9BACI</name>
<evidence type="ECO:0000313" key="2">
    <source>
        <dbReference type="EMBL" id="RDI44070.1"/>
    </source>
</evidence>
<evidence type="ECO:0008006" key="4">
    <source>
        <dbReference type="Google" id="ProtNLM"/>
    </source>
</evidence>
<accession>A0A370GL33</accession>